<reference evidence="2 3" key="1">
    <citation type="journal article" date="2019" name="Int. J. Syst. Evol. Microbiol.">
        <title>The Global Catalogue of Microorganisms (GCM) 10K type strain sequencing project: providing services to taxonomists for standard genome sequencing and annotation.</title>
        <authorList>
            <consortium name="The Broad Institute Genomics Platform"/>
            <consortium name="The Broad Institute Genome Sequencing Center for Infectious Disease"/>
            <person name="Wu L."/>
            <person name="Ma J."/>
        </authorList>
    </citation>
    <scope>NUCLEOTIDE SEQUENCE [LARGE SCALE GENOMIC DNA]</scope>
    <source>
        <strain evidence="2 3">JCM 16221</strain>
    </source>
</reference>
<dbReference type="RefSeq" id="WP_344133430.1">
    <property type="nucleotide sequence ID" value="NZ_BAAARA010000010.1"/>
</dbReference>
<feature type="transmembrane region" description="Helical" evidence="1">
    <location>
        <begin position="233"/>
        <end position="253"/>
    </location>
</feature>
<feature type="transmembrane region" description="Helical" evidence="1">
    <location>
        <begin position="139"/>
        <end position="159"/>
    </location>
</feature>
<feature type="transmembrane region" description="Helical" evidence="1">
    <location>
        <begin position="166"/>
        <end position="190"/>
    </location>
</feature>
<keyword evidence="3" id="KW-1185">Reference proteome</keyword>
<dbReference type="PANTHER" id="PTHR40761">
    <property type="entry name" value="CONSERVED INTEGRAL MEMBRANE ALANINE VALINE AND LEUCINE RICH PROTEIN-RELATED"/>
    <property type="match status" value="1"/>
</dbReference>
<feature type="transmembrane region" description="Helical" evidence="1">
    <location>
        <begin position="55"/>
        <end position="76"/>
    </location>
</feature>
<feature type="transmembrane region" description="Helical" evidence="1">
    <location>
        <begin position="265"/>
        <end position="283"/>
    </location>
</feature>
<dbReference type="NCBIfam" id="NF038012">
    <property type="entry name" value="DMT_1"/>
    <property type="match status" value="1"/>
</dbReference>
<comment type="caution">
    <text evidence="2">The sequence shown here is derived from an EMBL/GenBank/DDBJ whole genome shotgun (WGS) entry which is preliminary data.</text>
</comment>
<dbReference type="PANTHER" id="PTHR40761:SF1">
    <property type="entry name" value="CONSERVED INTEGRAL MEMBRANE ALANINE VALINE AND LEUCINE RICH PROTEIN-RELATED"/>
    <property type="match status" value="1"/>
</dbReference>
<feature type="transmembrane region" description="Helical" evidence="1">
    <location>
        <begin position="107"/>
        <end position="127"/>
    </location>
</feature>
<accession>A0ABN3GM45</accession>
<feature type="transmembrane region" description="Helical" evidence="1">
    <location>
        <begin position="202"/>
        <end position="221"/>
    </location>
</feature>
<name>A0ABN3GM45_9PSEU</name>
<keyword evidence="1" id="KW-0472">Membrane</keyword>
<keyword evidence="1" id="KW-0812">Transmembrane</keyword>
<keyword evidence="1" id="KW-1133">Transmembrane helix</keyword>
<organism evidence="2 3">
    <name type="scientific">Saccharopolyspora halophila</name>
    <dbReference type="NCBI Taxonomy" id="405551"/>
    <lineage>
        <taxon>Bacteria</taxon>
        <taxon>Bacillati</taxon>
        <taxon>Actinomycetota</taxon>
        <taxon>Actinomycetes</taxon>
        <taxon>Pseudonocardiales</taxon>
        <taxon>Pseudonocardiaceae</taxon>
        <taxon>Saccharopolyspora</taxon>
    </lineage>
</organism>
<proteinExistence type="predicted"/>
<gene>
    <name evidence="2" type="ORF">GCM10009854_34840</name>
</gene>
<dbReference type="Proteomes" id="UP001501218">
    <property type="component" value="Unassembled WGS sequence"/>
</dbReference>
<evidence type="ECO:0000256" key="1">
    <source>
        <dbReference type="SAM" id="Phobius"/>
    </source>
</evidence>
<dbReference type="EMBL" id="BAAARA010000010">
    <property type="protein sequence ID" value="GAA2353854.1"/>
    <property type="molecule type" value="Genomic_DNA"/>
</dbReference>
<protein>
    <submittedName>
        <fullName evidence="2">DMT family transporter</fullName>
    </submittedName>
</protein>
<evidence type="ECO:0000313" key="2">
    <source>
        <dbReference type="EMBL" id="GAA2353854.1"/>
    </source>
</evidence>
<sequence length="303" mass="31600">MSSAGTVLTIAVPAAVLGAASFGLASAIQHRVTKQVPQVRTFSPRILWDLVRKPIWVLSIGTVVIGLSLQVVALAFGPLVLVQPLLVTSVLFGAAFAAWLARRPMDWVLALGGLACAGGLAAFLMLARPSGHGSQFTGAPVLPLSLLLGLLVLLSLLAARWLRGELVAVALAAATGIFYGVTAGLIRVVAGYFRTGGLLEPFTHWSLYVVCAIGPIGFLLSQQTFQRGRLMSPALAVITTVDPLVSAAIGVSWLGEQIRSSPGVLLGETIAAVAIVGGIVLLARRSEQLRRATTEQQGADTWG</sequence>
<evidence type="ECO:0000313" key="3">
    <source>
        <dbReference type="Proteomes" id="UP001501218"/>
    </source>
</evidence>
<feature type="transmembrane region" description="Helical" evidence="1">
    <location>
        <begin position="6"/>
        <end position="28"/>
    </location>
</feature>
<feature type="transmembrane region" description="Helical" evidence="1">
    <location>
        <begin position="82"/>
        <end position="100"/>
    </location>
</feature>